<comment type="caution">
    <text evidence="4">The sequence shown here is derived from an EMBL/GenBank/DDBJ whole genome shotgun (WGS) entry which is preliminary data.</text>
</comment>
<sequence>MSKILVICFSSINNVAMAIPVIHSLATQYAQHQIMVLSIDTFSPLFENVPDNVIFRGADFRGEHAGLMGLGWLYNDLKEEKFDAVAAFQPTFRSRFLCWRFRLAGIKAAHIKQNRRELQKLIRRKHKIYTEQDSFFQRCAHTLSQIGYPIRLSFLSLFGKNKGNISSLAPLTGEKNQETWIGIAPFATHVGKIYPLSKQEQILKHLSARDHTKIFLFGGGKKEIKVLEEWAQHFPNVISTAGKLTINMELALMSNMDVMLVMDAANMHLASLVNIPVVSIWGATHPCAGFAGWNQSAANTIQIDLPCRPCSLSGEKHCYRKDYACLQGITPEMVIEHINKVIS</sequence>
<reference evidence="4 5" key="1">
    <citation type="submission" date="2014-04" db="EMBL/GenBank/DDBJ databases">
        <authorList>
            <person name="Sears C."/>
            <person name="Carroll K."/>
            <person name="Sack B.R."/>
            <person name="Qadri F."/>
            <person name="Myers L.L."/>
            <person name="Chung G.-T."/>
            <person name="Escheverria P."/>
            <person name="Fraser C.M."/>
            <person name="Sadzewicz L."/>
            <person name="Shefchek K.A."/>
            <person name="Tallon L."/>
            <person name="Das S.P."/>
            <person name="Daugherty S."/>
            <person name="Mongodin E.F."/>
        </authorList>
    </citation>
    <scope>NUCLEOTIDE SEQUENCE [LARGE SCALE GENOMIC DNA]</scope>
    <source>
        <strain evidence="4 5">3975 RP4</strain>
    </source>
</reference>
<evidence type="ECO:0000256" key="2">
    <source>
        <dbReference type="ARBA" id="ARBA00022679"/>
    </source>
</evidence>
<dbReference type="InterPro" id="IPR002201">
    <property type="entry name" value="Glyco_trans_9"/>
</dbReference>
<keyword evidence="2 4" id="KW-0808">Transferase</keyword>
<dbReference type="CDD" id="cd03789">
    <property type="entry name" value="GT9_LPS_heptosyltransferase"/>
    <property type="match status" value="1"/>
</dbReference>
<dbReference type="PANTHER" id="PTHR30160">
    <property type="entry name" value="TETRAACYLDISACCHARIDE 4'-KINASE-RELATED"/>
    <property type="match status" value="1"/>
</dbReference>
<dbReference type="PATRIC" id="fig|1339352.3.peg.2505"/>
<dbReference type="EMBL" id="JNHM01000031">
    <property type="protein sequence ID" value="KDS53297.1"/>
    <property type="molecule type" value="Genomic_DNA"/>
</dbReference>
<protein>
    <submittedName>
        <fullName evidence="4">Glycosyltransferase 9 family protein</fullName>
    </submittedName>
</protein>
<accession>A0A069SNV8</accession>
<dbReference type="GO" id="GO:0005829">
    <property type="term" value="C:cytosol"/>
    <property type="evidence" value="ECO:0007669"/>
    <property type="project" value="TreeGrafter"/>
</dbReference>
<dbReference type="Gene3D" id="3.40.50.2000">
    <property type="entry name" value="Glycogen Phosphorylase B"/>
    <property type="match status" value="2"/>
</dbReference>
<proteinExistence type="predicted"/>
<dbReference type="InterPro" id="IPR051199">
    <property type="entry name" value="LPS_LOS_Heptosyltrfase"/>
</dbReference>
<dbReference type="GeneID" id="5302027"/>
<evidence type="ECO:0000313" key="5">
    <source>
        <dbReference type="Proteomes" id="UP000027661"/>
    </source>
</evidence>
<dbReference type="GO" id="GO:0008713">
    <property type="term" value="F:ADP-heptose-lipopolysaccharide heptosyltransferase activity"/>
    <property type="evidence" value="ECO:0007669"/>
    <property type="project" value="TreeGrafter"/>
</dbReference>
<feature type="chain" id="PRO_5001666807" evidence="3">
    <location>
        <begin position="19"/>
        <end position="343"/>
    </location>
</feature>
<name>A0A069SNV8_PHOVU</name>
<dbReference type="RefSeq" id="WP_005850120.1">
    <property type="nucleotide sequence ID" value="NZ_JNHM01000031.1"/>
</dbReference>
<dbReference type="SUPFAM" id="SSF53756">
    <property type="entry name" value="UDP-Glycosyltransferase/glycogen phosphorylase"/>
    <property type="match status" value="1"/>
</dbReference>
<dbReference type="Proteomes" id="UP000027661">
    <property type="component" value="Unassembled WGS sequence"/>
</dbReference>
<evidence type="ECO:0000256" key="1">
    <source>
        <dbReference type="ARBA" id="ARBA00022676"/>
    </source>
</evidence>
<feature type="signal peptide" evidence="3">
    <location>
        <begin position="1"/>
        <end position="18"/>
    </location>
</feature>
<dbReference type="PANTHER" id="PTHR30160:SF22">
    <property type="entry name" value="LIPOPOLYSACCHARIDE CORE BIOSYNTHESIS PROTEIN"/>
    <property type="match status" value="1"/>
</dbReference>
<keyword evidence="1" id="KW-0328">Glycosyltransferase</keyword>
<evidence type="ECO:0000256" key="3">
    <source>
        <dbReference type="SAM" id="SignalP"/>
    </source>
</evidence>
<organism evidence="4 5">
    <name type="scientific">Phocaeicola vulgatus str. 3975 RP4</name>
    <dbReference type="NCBI Taxonomy" id="1339352"/>
    <lineage>
        <taxon>Bacteria</taxon>
        <taxon>Pseudomonadati</taxon>
        <taxon>Bacteroidota</taxon>
        <taxon>Bacteroidia</taxon>
        <taxon>Bacteroidales</taxon>
        <taxon>Bacteroidaceae</taxon>
        <taxon>Phocaeicola</taxon>
    </lineage>
</organism>
<keyword evidence="3" id="KW-0732">Signal</keyword>
<dbReference type="DNASU" id="5302027"/>
<dbReference type="Pfam" id="PF01075">
    <property type="entry name" value="Glyco_transf_9"/>
    <property type="match status" value="1"/>
</dbReference>
<dbReference type="AlphaFoldDB" id="A0A069SNV8"/>
<gene>
    <name evidence="4" type="ORF">M099_2607</name>
</gene>
<dbReference type="GO" id="GO:0009244">
    <property type="term" value="P:lipopolysaccharide core region biosynthetic process"/>
    <property type="evidence" value="ECO:0007669"/>
    <property type="project" value="TreeGrafter"/>
</dbReference>
<evidence type="ECO:0000313" key="4">
    <source>
        <dbReference type="EMBL" id="KDS53297.1"/>
    </source>
</evidence>